<name>A0ACC0JLA1_CHOFU</name>
<keyword evidence="2" id="KW-1185">Reference proteome</keyword>
<evidence type="ECO:0000313" key="1">
    <source>
        <dbReference type="EMBL" id="KAI8424908.1"/>
    </source>
</evidence>
<reference evidence="1 2" key="1">
    <citation type="journal article" date="2022" name="Genome Biol. Evol.">
        <title>The Spruce Budworm Genome: Reconstructing the Evolutionary History of Antifreeze Proteins.</title>
        <authorList>
            <person name="Beliveau C."/>
            <person name="Gagne P."/>
            <person name="Picq S."/>
            <person name="Vernygora O."/>
            <person name="Keeling C.I."/>
            <person name="Pinkney K."/>
            <person name="Doucet D."/>
            <person name="Wen F."/>
            <person name="Johnston J.S."/>
            <person name="Maaroufi H."/>
            <person name="Boyle B."/>
            <person name="Laroche J."/>
            <person name="Dewar K."/>
            <person name="Juretic N."/>
            <person name="Blackburn G."/>
            <person name="Nisole A."/>
            <person name="Brunet B."/>
            <person name="Brandao M."/>
            <person name="Lumley L."/>
            <person name="Duan J."/>
            <person name="Quan G."/>
            <person name="Lucarotti C.J."/>
            <person name="Roe A.D."/>
            <person name="Sperling F.A.H."/>
            <person name="Levesque R.C."/>
            <person name="Cusson M."/>
        </authorList>
    </citation>
    <scope>NUCLEOTIDE SEQUENCE [LARGE SCALE GENOMIC DNA]</scope>
    <source>
        <strain evidence="1">Glfc:IPQL:Cfum</strain>
    </source>
</reference>
<dbReference type="EMBL" id="CM046111">
    <property type="protein sequence ID" value="KAI8424908.1"/>
    <property type="molecule type" value="Genomic_DNA"/>
</dbReference>
<protein>
    <submittedName>
        <fullName evidence="1">Uncharacterized protein</fullName>
    </submittedName>
</protein>
<sequence>MAYGQYNESVARTLFIEKLQKAVRPAGLFIDEEFGFLGASPDGVIEKEKSLLEIKCFPSLARSNQDIFSAAKSRKNFPLYVDDGGSLQINKKHNFYYQIQGQLRVCKMQKCYFVGYISPTYDITVLEIERDENFIRNMLPKLEVSFLVVTD</sequence>
<proteinExistence type="predicted"/>
<organism evidence="1 2">
    <name type="scientific">Choristoneura fumiferana</name>
    <name type="common">Spruce budworm moth</name>
    <name type="synonym">Archips fumiferana</name>
    <dbReference type="NCBI Taxonomy" id="7141"/>
    <lineage>
        <taxon>Eukaryota</taxon>
        <taxon>Metazoa</taxon>
        <taxon>Ecdysozoa</taxon>
        <taxon>Arthropoda</taxon>
        <taxon>Hexapoda</taxon>
        <taxon>Insecta</taxon>
        <taxon>Pterygota</taxon>
        <taxon>Neoptera</taxon>
        <taxon>Endopterygota</taxon>
        <taxon>Lepidoptera</taxon>
        <taxon>Glossata</taxon>
        <taxon>Ditrysia</taxon>
        <taxon>Tortricoidea</taxon>
        <taxon>Tortricidae</taxon>
        <taxon>Tortricinae</taxon>
        <taxon>Choristoneura</taxon>
    </lineage>
</organism>
<comment type="caution">
    <text evidence="1">The sequence shown here is derived from an EMBL/GenBank/DDBJ whole genome shotgun (WGS) entry which is preliminary data.</text>
</comment>
<gene>
    <name evidence="1" type="ORF">MSG28_006828</name>
</gene>
<evidence type="ECO:0000313" key="2">
    <source>
        <dbReference type="Proteomes" id="UP001064048"/>
    </source>
</evidence>
<dbReference type="Proteomes" id="UP001064048">
    <property type="component" value="Chromosome 11"/>
</dbReference>
<accession>A0ACC0JLA1</accession>